<dbReference type="Proteomes" id="UP000828941">
    <property type="component" value="Chromosome 2"/>
</dbReference>
<sequence>MPVEVTSKLQDGPIFLKKGYGEEEELFANLIVYKLEADAETTDKISFSKLKNLKLENLSCSERLRSTNCDLNFPSLKNLVQRQRPNILKELTKQVPDKSTLQCIKDIMYLDATSFREDDHNSIVQLLNKYKVALCASLQYDVELLSWTSVKDICKDGGIIKKILTEGENWENPQDPDEVLVKYEAGLEAGTLVAKSDGVEFTVKEGHFCPALSKAVKTMKKGEEVILTVKPKYGFGETGKLRQGDEGAVPPNARLEIALELVSWKTVSEVTDDKKVLKKILKEGEGYERPNKGAVVNLKVTGKLQDGTVFLKKGYGEEELFEFKTDEEQVIDGLDRGAMTMKKGEVALLTIAPEYAFGSSQSQEELAVVPPNSTVYYEVELVSFMKIFSQAHETSDINTGSEEVKANEVVQSTQNCQGSEKGHQSKSFLQTEAMTRHSGELEAKEVHREQKMRHIGPINKEEEIVKQMPKSELVLIHQQHTLEESSASKQLQLLARNSRLSLFSGSPPDSYQSFGSLAEASGFFLLPSITDTIVISGRPLTSDAAIPSLSGDLLCRPHLLLSSEAMSYLQDGFSRYPWTSRLLESWSDKSWNWYYFVIFVRLLCILRTTRVSNLSEALCAELCSSLSILGNVGFDASWIAAVQTRIHDCQVSLSNLHQTKKLRTTKDAITHRLTELDAMRIELAEIDALLAEYAQGEQMACNVIGLP</sequence>
<proteinExistence type="predicted"/>
<reference evidence="1 2" key="1">
    <citation type="journal article" date="2022" name="DNA Res.">
        <title>Chromosomal-level genome assembly of the orchid tree Bauhinia variegata (Leguminosae; Cercidoideae) supports the allotetraploid origin hypothesis of Bauhinia.</title>
        <authorList>
            <person name="Zhong Y."/>
            <person name="Chen Y."/>
            <person name="Zheng D."/>
            <person name="Pang J."/>
            <person name="Liu Y."/>
            <person name="Luo S."/>
            <person name="Meng S."/>
            <person name="Qian L."/>
            <person name="Wei D."/>
            <person name="Dai S."/>
            <person name="Zhou R."/>
        </authorList>
    </citation>
    <scope>NUCLEOTIDE SEQUENCE [LARGE SCALE GENOMIC DNA]</scope>
    <source>
        <strain evidence="1">BV-YZ2020</strain>
    </source>
</reference>
<name>A0ACB9Q0I3_BAUVA</name>
<protein>
    <submittedName>
        <fullName evidence="1">Uncharacterized protein</fullName>
    </submittedName>
</protein>
<comment type="caution">
    <text evidence="1">The sequence shown here is derived from an EMBL/GenBank/DDBJ whole genome shotgun (WGS) entry which is preliminary data.</text>
</comment>
<organism evidence="1 2">
    <name type="scientific">Bauhinia variegata</name>
    <name type="common">Purple orchid tree</name>
    <name type="synonym">Phanera variegata</name>
    <dbReference type="NCBI Taxonomy" id="167791"/>
    <lineage>
        <taxon>Eukaryota</taxon>
        <taxon>Viridiplantae</taxon>
        <taxon>Streptophyta</taxon>
        <taxon>Embryophyta</taxon>
        <taxon>Tracheophyta</taxon>
        <taxon>Spermatophyta</taxon>
        <taxon>Magnoliopsida</taxon>
        <taxon>eudicotyledons</taxon>
        <taxon>Gunneridae</taxon>
        <taxon>Pentapetalae</taxon>
        <taxon>rosids</taxon>
        <taxon>fabids</taxon>
        <taxon>Fabales</taxon>
        <taxon>Fabaceae</taxon>
        <taxon>Cercidoideae</taxon>
        <taxon>Cercideae</taxon>
        <taxon>Bauhiniinae</taxon>
        <taxon>Bauhinia</taxon>
    </lineage>
</organism>
<dbReference type="EMBL" id="CM039427">
    <property type="protein sequence ID" value="KAI4354291.1"/>
    <property type="molecule type" value="Genomic_DNA"/>
</dbReference>
<evidence type="ECO:0000313" key="1">
    <source>
        <dbReference type="EMBL" id="KAI4354291.1"/>
    </source>
</evidence>
<evidence type="ECO:0000313" key="2">
    <source>
        <dbReference type="Proteomes" id="UP000828941"/>
    </source>
</evidence>
<keyword evidence="2" id="KW-1185">Reference proteome</keyword>
<accession>A0ACB9Q0I3</accession>
<gene>
    <name evidence="1" type="ORF">L6164_003166</name>
</gene>